<dbReference type="KEGG" id="sur:STAUR_7975"/>
<dbReference type="STRING" id="378806.STAUR_7975"/>
<dbReference type="EMBL" id="CP002271">
    <property type="protein sequence ID" value="ADO75730.1"/>
    <property type="molecule type" value="Genomic_DNA"/>
</dbReference>
<feature type="domain" description="CARDB" evidence="2">
    <location>
        <begin position="169"/>
        <end position="282"/>
    </location>
</feature>
<keyword evidence="4" id="KW-1185">Reference proteome</keyword>
<evidence type="ECO:0000256" key="1">
    <source>
        <dbReference type="SAM" id="MobiDB-lite"/>
    </source>
</evidence>
<gene>
    <name evidence="3" type="ordered locus">STAUR_7975</name>
</gene>
<feature type="domain" description="CARDB" evidence="2">
    <location>
        <begin position="417"/>
        <end position="531"/>
    </location>
</feature>
<dbReference type="Pfam" id="PF07705">
    <property type="entry name" value="CARDB"/>
    <property type="match status" value="4"/>
</dbReference>
<feature type="domain" description="CARDB" evidence="2">
    <location>
        <begin position="45"/>
        <end position="159"/>
    </location>
</feature>
<feature type="region of interest" description="Disordered" evidence="1">
    <location>
        <begin position="463"/>
        <end position="490"/>
    </location>
</feature>
<dbReference type="HOGENOM" id="CLU_355597_0_0_7"/>
<dbReference type="InterPro" id="IPR011635">
    <property type="entry name" value="CARDB"/>
</dbReference>
<evidence type="ECO:0000313" key="4">
    <source>
        <dbReference type="Proteomes" id="UP000001351"/>
    </source>
</evidence>
<dbReference type="Gene3D" id="2.60.40.10">
    <property type="entry name" value="Immunoglobulins"/>
    <property type="match status" value="6"/>
</dbReference>
<evidence type="ECO:0000313" key="3">
    <source>
        <dbReference type="EMBL" id="ADO75730.1"/>
    </source>
</evidence>
<proteinExistence type="predicted"/>
<protein>
    <submittedName>
        <fullName evidence="3">Fibronectin type III domain protein</fullName>
    </submittedName>
</protein>
<dbReference type="Proteomes" id="UP000001351">
    <property type="component" value="Chromosome"/>
</dbReference>
<feature type="domain" description="CARDB" evidence="2">
    <location>
        <begin position="292"/>
        <end position="406"/>
    </location>
</feature>
<evidence type="ECO:0000259" key="2">
    <source>
        <dbReference type="Pfam" id="PF07705"/>
    </source>
</evidence>
<sequence>MQRSVGKAVIGMVAWVGAAACGTPEESPELPLAEALQSAVVTNGPDFIVKSVKGPANVLLSTGFTAEVTVCNQGTQAGSAEIGLYFSVDSVITVPVNPGPYTDQPAGFAPTDFLQPGACQQLSVEGNSQVPLPGAYYLGAAVDPLNEVPEIRENNNIKTGHRVGVGEGADFIISEVSGPASARFSEPITASVQVCNQGTAWGSTDVVLYLSDDAVITVPVSPGPHTDQPLGSPRTVELAPGGCKTVSLSGSAGSLEEGPYYLGAVADPFNGVSEFLEDNNAKAGNRLGVGQRPDFIVSKVSGPASAEQGQSFVASVTVCNQGTEGGESDVALYLSEDKVIQVETPSAPPSDPPLSPPRPTGWLEAGQCRALSLEAHMVGQPGAYYLGAAVDVHGGSSELIEDNNTKVGNRLGVGHGPDFAITQVSGPSSASQSATFAVSVTVCNSGTRPGASEVSVYLSPDTVITPEGPQGNPNADHQVGSESTSSLEPGQCQTLTVTGSSGGAQEGVYSLGAVVDPWLNTPELLEDNNTKVGNRLGLGDAPDFAVTQVTPPPSLRPGHPFNASVTVCNQGTRGGSTDVELFLSQDTVITLPNNAGAGDSPAGIGWVDYLVPGGCQTVSIPGHVSLSEEGPYYLAAVANPYQNGSTSEWLLDNNTKVGARLGVGYGPDFIVSKVTGPASVPRGGLLTLSVTVCNQGTEGGSTDVDAYLSEDATLTPQSPWGSSPDLPVASQFSGYLEPGNCQTLSLMGSASVSNAGAYYLGAVVSPHPDDELISDNNIRVGKTVAVTGG</sequence>
<feature type="compositionally biased region" description="Polar residues" evidence="1">
    <location>
        <begin position="471"/>
        <end position="490"/>
    </location>
</feature>
<dbReference type="eggNOG" id="COG1572">
    <property type="taxonomic scope" value="Bacteria"/>
</dbReference>
<dbReference type="RefSeq" id="WP_013378127.1">
    <property type="nucleotide sequence ID" value="NC_014623.1"/>
</dbReference>
<dbReference type="AlphaFoldDB" id="E3FQ27"/>
<dbReference type="PROSITE" id="PS51257">
    <property type="entry name" value="PROKAR_LIPOPROTEIN"/>
    <property type="match status" value="1"/>
</dbReference>
<reference evidence="3 4" key="1">
    <citation type="journal article" date="2011" name="Mol. Biol. Evol.">
        <title>Comparative genomic analysis of fruiting body formation in Myxococcales.</title>
        <authorList>
            <person name="Huntley S."/>
            <person name="Hamann N."/>
            <person name="Wegener-Feldbrugge S."/>
            <person name="Treuner-Lange A."/>
            <person name="Kube M."/>
            <person name="Reinhardt R."/>
            <person name="Klages S."/>
            <person name="Muller R."/>
            <person name="Ronning C.M."/>
            <person name="Nierman W.C."/>
            <person name="Sogaard-Andersen L."/>
        </authorList>
    </citation>
    <scope>NUCLEOTIDE SEQUENCE [LARGE SCALE GENOMIC DNA]</scope>
    <source>
        <strain evidence="3 4">DW4/3-1</strain>
    </source>
</reference>
<accession>E3FQ27</accession>
<dbReference type="OrthoDB" id="5377562at2"/>
<dbReference type="InterPro" id="IPR013783">
    <property type="entry name" value="Ig-like_fold"/>
</dbReference>
<name>E3FQ27_STIAD</name>
<organism evidence="3 4">
    <name type="scientific">Stigmatella aurantiaca (strain DW4/3-1)</name>
    <dbReference type="NCBI Taxonomy" id="378806"/>
    <lineage>
        <taxon>Bacteria</taxon>
        <taxon>Pseudomonadati</taxon>
        <taxon>Myxococcota</taxon>
        <taxon>Myxococcia</taxon>
        <taxon>Myxococcales</taxon>
        <taxon>Cystobacterineae</taxon>
        <taxon>Archangiaceae</taxon>
        <taxon>Stigmatella</taxon>
    </lineage>
</organism>